<comment type="caution">
    <text evidence="2">The sequence shown here is derived from an EMBL/GenBank/DDBJ whole genome shotgun (WGS) entry which is preliminary data.</text>
</comment>
<feature type="compositionally biased region" description="Basic and acidic residues" evidence="1">
    <location>
        <begin position="71"/>
        <end position="80"/>
    </location>
</feature>
<reference evidence="2 3" key="1">
    <citation type="submission" date="2016-12" db="EMBL/GenBank/DDBJ databases">
        <title>Draft genome sequence of Fusarium oxysporum causing rot on Narcissus.</title>
        <authorList>
            <person name="Armitage A.D."/>
            <person name="Taylor A."/>
            <person name="Clarkson J.P."/>
            <person name="Harrison R.J."/>
            <person name="Jackson A.C."/>
        </authorList>
    </citation>
    <scope>NUCLEOTIDE SEQUENCE [LARGE SCALE GENOMIC DNA]</scope>
    <source>
        <strain evidence="2 3">N139</strain>
    </source>
</reference>
<sequence>MLAPYGRFLLVPAMLERGEGVAGVMGACGEKWLSSLAKDNEGILGLGVGCAMATGGGGGRHVLRPMSSTESSEREETVGR</sequence>
<organism evidence="2 3">
    <name type="scientific">Fusarium oxysporum f. sp. narcissi</name>
    <dbReference type="NCBI Taxonomy" id="451672"/>
    <lineage>
        <taxon>Eukaryota</taxon>
        <taxon>Fungi</taxon>
        <taxon>Dikarya</taxon>
        <taxon>Ascomycota</taxon>
        <taxon>Pezizomycotina</taxon>
        <taxon>Sordariomycetes</taxon>
        <taxon>Hypocreomycetidae</taxon>
        <taxon>Hypocreales</taxon>
        <taxon>Nectriaceae</taxon>
        <taxon>Fusarium</taxon>
        <taxon>Fusarium oxysporum species complex</taxon>
    </lineage>
</organism>
<name>A0A4Q2UYN5_FUSOX</name>
<dbReference type="AlphaFoldDB" id="A0A4Q2UYN5"/>
<accession>A0A4Q2UYN5</accession>
<evidence type="ECO:0000313" key="3">
    <source>
        <dbReference type="Proteomes" id="UP000290540"/>
    </source>
</evidence>
<feature type="region of interest" description="Disordered" evidence="1">
    <location>
        <begin position="59"/>
        <end position="80"/>
    </location>
</feature>
<evidence type="ECO:0000256" key="1">
    <source>
        <dbReference type="SAM" id="MobiDB-lite"/>
    </source>
</evidence>
<evidence type="ECO:0000313" key="2">
    <source>
        <dbReference type="EMBL" id="RYC77273.1"/>
    </source>
</evidence>
<dbReference type="EMBL" id="MQTW01002558">
    <property type="protein sequence ID" value="RYC77273.1"/>
    <property type="molecule type" value="Genomic_DNA"/>
</dbReference>
<proteinExistence type="predicted"/>
<gene>
    <name evidence="2" type="ORF">BFJ63_vAg19853</name>
</gene>
<dbReference type="Proteomes" id="UP000290540">
    <property type="component" value="Unassembled WGS sequence"/>
</dbReference>
<protein>
    <submittedName>
        <fullName evidence="2">Uncharacterized protein</fullName>
    </submittedName>
</protein>